<keyword evidence="5" id="KW-0238">DNA-binding</keyword>
<dbReference type="InterPro" id="IPR011006">
    <property type="entry name" value="CheY-like_superfamily"/>
</dbReference>
<dbReference type="SMART" id="SM00388">
    <property type="entry name" value="HisKA"/>
    <property type="match status" value="1"/>
</dbReference>
<dbReference type="InterPro" id="IPR015943">
    <property type="entry name" value="WD40/YVTN_repeat-like_dom_sf"/>
</dbReference>
<evidence type="ECO:0000256" key="3">
    <source>
        <dbReference type="ARBA" id="ARBA00022553"/>
    </source>
</evidence>
<dbReference type="Pfam" id="PF12833">
    <property type="entry name" value="HTH_18"/>
    <property type="match status" value="1"/>
</dbReference>
<organism evidence="12 13">
    <name type="scientific">Flavihumibacter fluminis</name>
    <dbReference type="NCBI Taxonomy" id="2909236"/>
    <lineage>
        <taxon>Bacteria</taxon>
        <taxon>Pseudomonadati</taxon>
        <taxon>Bacteroidota</taxon>
        <taxon>Chitinophagia</taxon>
        <taxon>Chitinophagales</taxon>
        <taxon>Chitinophagaceae</taxon>
        <taxon>Flavihumibacter</taxon>
    </lineage>
</organism>
<dbReference type="PANTHER" id="PTHR43547">
    <property type="entry name" value="TWO-COMPONENT HISTIDINE KINASE"/>
    <property type="match status" value="1"/>
</dbReference>
<accession>A0ABS9BPZ5</accession>
<evidence type="ECO:0000256" key="6">
    <source>
        <dbReference type="ARBA" id="ARBA00023163"/>
    </source>
</evidence>
<dbReference type="InterPro" id="IPR018062">
    <property type="entry name" value="HTH_AraC-typ_CS"/>
</dbReference>
<dbReference type="PRINTS" id="PR00344">
    <property type="entry name" value="BCTRLSENSOR"/>
</dbReference>
<feature type="signal peptide" evidence="8">
    <location>
        <begin position="1"/>
        <end position="21"/>
    </location>
</feature>
<dbReference type="InterPro" id="IPR003661">
    <property type="entry name" value="HisK_dim/P_dom"/>
</dbReference>
<dbReference type="Pfam" id="PF00512">
    <property type="entry name" value="HisKA"/>
    <property type="match status" value="1"/>
</dbReference>
<evidence type="ECO:0000259" key="11">
    <source>
        <dbReference type="PROSITE" id="PS50110"/>
    </source>
</evidence>
<dbReference type="CDD" id="cd00075">
    <property type="entry name" value="HATPase"/>
    <property type="match status" value="1"/>
</dbReference>
<keyword evidence="8" id="KW-0732">Signal</keyword>
<protein>
    <recommendedName>
        <fullName evidence="2">histidine kinase</fullName>
        <ecNumber evidence="2">2.7.13.3</ecNumber>
    </recommendedName>
</protein>
<dbReference type="EMBL" id="JAKEVY010000005">
    <property type="protein sequence ID" value="MCF1716696.1"/>
    <property type="molecule type" value="Genomic_DNA"/>
</dbReference>
<dbReference type="PROSITE" id="PS01124">
    <property type="entry name" value="HTH_ARAC_FAMILY_2"/>
    <property type="match status" value="1"/>
</dbReference>
<dbReference type="Gene3D" id="3.30.565.10">
    <property type="entry name" value="Histidine kinase-like ATPase, C-terminal domain"/>
    <property type="match status" value="1"/>
</dbReference>
<dbReference type="PROSITE" id="PS50109">
    <property type="entry name" value="HIS_KIN"/>
    <property type="match status" value="1"/>
</dbReference>
<evidence type="ECO:0000256" key="8">
    <source>
        <dbReference type="SAM" id="SignalP"/>
    </source>
</evidence>
<dbReference type="SMART" id="SM00387">
    <property type="entry name" value="HATPase_c"/>
    <property type="match status" value="1"/>
</dbReference>
<keyword evidence="3 7" id="KW-0597">Phosphoprotein</keyword>
<evidence type="ECO:0000256" key="1">
    <source>
        <dbReference type="ARBA" id="ARBA00000085"/>
    </source>
</evidence>
<dbReference type="SUPFAM" id="SSF46689">
    <property type="entry name" value="Homeodomain-like"/>
    <property type="match status" value="1"/>
</dbReference>
<dbReference type="SUPFAM" id="SSF63829">
    <property type="entry name" value="Calcium-dependent phosphotriesterase"/>
    <property type="match status" value="3"/>
</dbReference>
<dbReference type="Gene3D" id="3.40.50.2300">
    <property type="match status" value="1"/>
</dbReference>
<evidence type="ECO:0000256" key="2">
    <source>
        <dbReference type="ARBA" id="ARBA00012438"/>
    </source>
</evidence>
<dbReference type="InterPro" id="IPR036890">
    <property type="entry name" value="HATPase_C_sf"/>
</dbReference>
<dbReference type="Pfam" id="PF02518">
    <property type="entry name" value="HATPase_c"/>
    <property type="match status" value="1"/>
</dbReference>
<dbReference type="InterPro" id="IPR018060">
    <property type="entry name" value="HTH_AraC"/>
</dbReference>
<dbReference type="SMART" id="SM00342">
    <property type="entry name" value="HTH_ARAC"/>
    <property type="match status" value="1"/>
</dbReference>
<feature type="domain" description="Response regulatory" evidence="11">
    <location>
        <begin position="1103"/>
        <end position="1218"/>
    </location>
</feature>
<dbReference type="PROSITE" id="PS00041">
    <property type="entry name" value="HTH_ARAC_FAMILY_1"/>
    <property type="match status" value="1"/>
</dbReference>
<dbReference type="InterPro" id="IPR013783">
    <property type="entry name" value="Ig-like_fold"/>
</dbReference>
<evidence type="ECO:0000313" key="12">
    <source>
        <dbReference type="EMBL" id="MCF1716696.1"/>
    </source>
</evidence>
<feature type="domain" description="Histidine kinase" evidence="10">
    <location>
        <begin position="860"/>
        <end position="1080"/>
    </location>
</feature>
<dbReference type="InterPro" id="IPR011110">
    <property type="entry name" value="Reg_prop"/>
</dbReference>
<evidence type="ECO:0000256" key="7">
    <source>
        <dbReference type="PROSITE-ProRule" id="PRU00169"/>
    </source>
</evidence>
<keyword evidence="12" id="KW-0547">Nucleotide-binding</keyword>
<dbReference type="PROSITE" id="PS50110">
    <property type="entry name" value="RESPONSE_REGULATORY"/>
    <property type="match status" value="1"/>
</dbReference>
<keyword evidence="13" id="KW-1185">Reference proteome</keyword>
<dbReference type="Gene3D" id="1.10.287.130">
    <property type="match status" value="1"/>
</dbReference>
<gene>
    <name evidence="12" type="ORF">L0U88_18790</name>
</gene>
<dbReference type="Proteomes" id="UP001200145">
    <property type="component" value="Unassembled WGS sequence"/>
</dbReference>
<dbReference type="InterPro" id="IPR004358">
    <property type="entry name" value="Sig_transdc_His_kin-like_C"/>
</dbReference>
<dbReference type="Pfam" id="PF07495">
    <property type="entry name" value="Y_Y_Y"/>
    <property type="match status" value="1"/>
</dbReference>
<feature type="modified residue" description="4-aspartylphosphate" evidence="7">
    <location>
        <position position="1151"/>
    </location>
</feature>
<proteinExistence type="predicted"/>
<dbReference type="InterPro" id="IPR001789">
    <property type="entry name" value="Sig_transdc_resp-reg_receiver"/>
</dbReference>
<reference evidence="12 13" key="1">
    <citation type="submission" date="2022-01" db="EMBL/GenBank/DDBJ databases">
        <title>Flavihumibacter sp. nov., isolated from sediment of a river.</title>
        <authorList>
            <person name="Liu H."/>
        </authorList>
    </citation>
    <scope>NUCLEOTIDE SEQUENCE [LARGE SCALE GENOMIC DNA]</scope>
    <source>
        <strain evidence="12 13">RY-1</strain>
    </source>
</reference>
<dbReference type="EC" id="2.7.13.3" evidence="2"/>
<evidence type="ECO:0000256" key="5">
    <source>
        <dbReference type="ARBA" id="ARBA00023125"/>
    </source>
</evidence>
<feature type="chain" id="PRO_5045915486" description="histidine kinase" evidence="8">
    <location>
        <begin position="22"/>
        <end position="1365"/>
    </location>
</feature>
<evidence type="ECO:0000259" key="9">
    <source>
        <dbReference type="PROSITE" id="PS01124"/>
    </source>
</evidence>
<dbReference type="Pfam" id="PF07494">
    <property type="entry name" value="Reg_prop"/>
    <property type="match status" value="7"/>
</dbReference>
<dbReference type="InterPro" id="IPR009057">
    <property type="entry name" value="Homeodomain-like_sf"/>
</dbReference>
<dbReference type="CDD" id="cd00082">
    <property type="entry name" value="HisKA"/>
    <property type="match status" value="1"/>
</dbReference>
<dbReference type="InterPro" id="IPR011123">
    <property type="entry name" value="Y_Y_Y"/>
</dbReference>
<dbReference type="SUPFAM" id="SSF55874">
    <property type="entry name" value="ATPase domain of HSP90 chaperone/DNA topoisomerase II/histidine kinase"/>
    <property type="match status" value="1"/>
</dbReference>
<keyword evidence="12" id="KW-0067">ATP-binding</keyword>
<dbReference type="CDD" id="cd17574">
    <property type="entry name" value="REC_OmpR"/>
    <property type="match status" value="1"/>
</dbReference>
<dbReference type="Gene3D" id="1.10.10.60">
    <property type="entry name" value="Homeodomain-like"/>
    <property type="match status" value="1"/>
</dbReference>
<name>A0ABS9BPZ5_9BACT</name>
<dbReference type="Gene3D" id="2.60.40.10">
    <property type="entry name" value="Immunoglobulins"/>
    <property type="match status" value="1"/>
</dbReference>
<dbReference type="PANTHER" id="PTHR43547:SF2">
    <property type="entry name" value="HYBRID SIGNAL TRANSDUCTION HISTIDINE KINASE C"/>
    <property type="match status" value="1"/>
</dbReference>
<evidence type="ECO:0000259" key="10">
    <source>
        <dbReference type="PROSITE" id="PS50109"/>
    </source>
</evidence>
<feature type="domain" description="HTH araC/xylS-type" evidence="9">
    <location>
        <begin position="1251"/>
        <end position="1350"/>
    </location>
</feature>
<keyword evidence="6" id="KW-0804">Transcription</keyword>
<keyword evidence="4" id="KW-0805">Transcription regulation</keyword>
<dbReference type="InterPro" id="IPR005467">
    <property type="entry name" value="His_kinase_dom"/>
</dbReference>
<dbReference type="SUPFAM" id="SSF52172">
    <property type="entry name" value="CheY-like"/>
    <property type="match status" value="1"/>
</dbReference>
<dbReference type="RefSeq" id="WP_234868073.1">
    <property type="nucleotide sequence ID" value="NZ_JAKEVY010000005.1"/>
</dbReference>
<comment type="caution">
    <text evidence="12">The sequence shown here is derived from an EMBL/GenBank/DDBJ whole genome shotgun (WGS) entry which is preliminary data.</text>
</comment>
<dbReference type="SMART" id="SM00448">
    <property type="entry name" value="REC"/>
    <property type="match status" value="1"/>
</dbReference>
<dbReference type="SUPFAM" id="SSF47384">
    <property type="entry name" value="Homodimeric domain of signal transducing histidine kinase"/>
    <property type="match status" value="1"/>
</dbReference>
<dbReference type="Pfam" id="PF00072">
    <property type="entry name" value="Response_reg"/>
    <property type="match status" value="1"/>
</dbReference>
<comment type="catalytic activity">
    <reaction evidence="1">
        <text>ATP + protein L-histidine = ADP + protein N-phospho-L-histidine.</text>
        <dbReference type="EC" id="2.7.13.3"/>
    </reaction>
</comment>
<sequence>MSRLLALFVALLLPFMMNGQATEFRFAQLNISHGLSNNQVNCIFKDERGFMWFGTMSGLNRYDGYGFKTYRHREEDSTTIMDDHVSTIVEGPDRKLWIRTQSTWNLYDPFTEKFSRRSDRYLLSKGLPVDGLVTILKQQQDYYFIYSDAGVYKVSETGKPIQIRTTRIEKGVPNPITCAALDSKNYLWLVRYNGLLEKYDVDQDKPLVFTRIIQKQNIKATLGFCMFIDKQDDIWVYQRNTSEGIYHYNPARNSIQQYHEKSTPLALSSNTVTGVAQDASGQIWIITDHGGANIINADRNAVQVLKSKEGHPGYIAENALYAVYPDKDGIVWLGTYKKGISYYDPNSLQFPLVRHQPADRNSLPFEDINTFVEDKKGNLWIGSNGGGLIYYDRQQNSFRQFRHQPDNPNSLTNDVIVALYLDHQDKLWIGTYQGGMDCFDGKTFTHYRHNEQDPNSLAANSVFSIFEDSNLNLWIGMLNAGLDRLDRKTNTFYHHNLSVPNTLHHDNVTSLMEDSRGNLWIGTSWGIDVLDKSSGRFINYTAENSKLSYNSVNDILEDHNGNIWVATLRGLNVLPRGKTEFLSFSLKDGLPDNTILDILQDNQKKLWVSTKSGLSRIEILTENGSPVSITCMNYNEHDGLQGREFNRYAAYKTRSGEVLFGGAYGFNLFKPELLKAPVHQPPVVLTDFQLFNRTVSVGEKVNNRDVLLQSITETKDLKLAHNQNDFTIEFAALGYSNAAKIRYAYLLEGFNKDWIIANGNTRMATYTNLDPGDYTFRVRTSNAEGGWNEEALALQLTIAPPFWKTPWAYLLYVIAISSLIYFSRQQIIRREQVRMQLAIERQEAQRIRELDQMKTRFFTNVSHEFRTPISLILIPIQKLITETAPGEMRNQFEMINRNAKRLLNMVNELLDFRKMQEHQQRLQVSESDIIAYIQEVAASFNDMANNKHIEYRYQGITDPVKMYFDKEKLERILFNLLSNAFKFTPERGQVKLEVKTCKGEAGPLLEINVSDNGVGIPADQRDKIFEPFYQAGSPEHILNQGSGIGLSITREFVEMHGGQIKVEPVNPKGSCFRIYLPIKASTLESSDPTHVLESSQQLFKKPTLLLVEDNDDFRTYLKNSLREHFNIIEAVQGMEGWKKVLSAHPDLVVSDISMPILSGIELCRKIKTDSRTRHIPVILLTALEGEETELQALETGPNDYMTKPFNYDILFSRIKNLLNYQSVVKETYQKQVEVNPSEPEVEEEAEDQFVRKALAIIEKNMGDAEFNVDNLRQELYMSRTSLYKKVLALTGQTPIEFIRQIRLKRAAQLLEKSNHNVTEVAYMVGFNNPKYFARYFKEAFGQLPSQYQQERKAKIVPGPGTFPTD</sequence>
<dbReference type="InterPro" id="IPR036097">
    <property type="entry name" value="HisK_dim/P_sf"/>
</dbReference>
<evidence type="ECO:0000256" key="4">
    <source>
        <dbReference type="ARBA" id="ARBA00023015"/>
    </source>
</evidence>
<evidence type="ECO:0000313" key="13">
    <source>
        <dbReference type="Proteomes" id="UP001200145"/>
    </source>
</evidence>
<dbReference type="Gene3D" id="2.130.10.10">
    <property type="entry name" value="YVTN repeat-like/Quinoprotein amine dehydrogenase"/>
    <property type="match status" value="2"/>
</dbReference>
<dbReference type="InterPro" id="IPR003594">
    <property type="entry name" value="HATPase_dom"/>
</dbReference>
<dbReference type="GO" id="GO:0005524">
    <property type="term" value="F:ATP binding"/>
    <property type="evidence" value="ECO:0007669"/>
    <property type="project" value="UniProtKB-KW"/>
</dbReference>